<sequence>MSAPEQETTPAVAPASPVAPAVTTTPLDSEAAPTTESTPAAQTKSDSNTVDSAAAAAPATTGAAGSSAPAAEATAPGEAEEEGPKEQPKQQTEDKSKETAETTPIAQLWSLAKAHGHLEIWGVILSDPDNHVPTRIILQKYLNANDGDLVKAKDQLSKTLEWRAKTKPLDLIKKVFSKAKFDGLGYVTKYVQEGSAEPVAKEVFTWNIYGATKSIEDTFGKLDEFLEWRVALMELALQELDLSSATKPITADYDPYKIFQVHDYKSISFLRQSPQVKAASTETIKVFAQNYPELLKEKFFVNVPAIMGFMYAFMKLFVAPKTIKKFHPMSNGAKLAAEFADSKVAALGEKLPSNYGGKGADLAEQGKPIMSTEHATTGFVIDVDTVLAKDGSQKRAAPGAREAINKLQRHDIAFTIISSDSRTTEKTIKHDIERHLGLVVKSRFIVVPQTPCRDLVAEYGNQAILVVGDANGRARNFAHNYGFQHVMIPNDVVELFPHLYCDGLAGGDGSSNPPRKPAFALGTGSHGEVRIAAVFVWWSPPARHWDRDLRIVTDVLLSQAGQIGTHSADGDKQQGLLRRHLVHSPELQPRLFVCGAGIADPHAAEPPRARTWLDELQRRFLAESGGIPLRFDYLDDPDSLLHHADRALEFVNDRLHPWLRLGPPNSNGPSPVALFPRTVFRIGADTLFSAACSRVKNYPSHPNTGRRYVVVDPTRGGHVEATIEYPSHVRPWYVAASLLDAVDYALQDEYWACVEEGLRPTWPVPEGALRGR</sequence>
<keyword evidence="10" id="KW-0408">Iron</keyword>
<dbReference type="CDD" id="cd00170">
    <property type="entry name" value="SEC14"/>
    <property type="match status" value="1"/>
</dbReference>
<evidence type="ECO:0000259" key="17">
    <source>
        <dbReference type="PROSITE" id="PS50191"/>
    </source>
</evidence>
<reference evidence="18 19" key="1">
    <citation type="journal article" date="2024" name="Commun. Biol.">
        <title>Comparative genomic analysis of thermophilic fungi reveals convergent evolutionary adaptations and gene losses.</title>
        <authorList>
            <person name="Steindorff A.S."/>
            <person name="Aguilar-Pontes M.V."/>
            <person name="Robinson A.J."/>
            <person name="Andreopoulos B."/>
            <person name="LaButti K."/>
            <person name="Kuo A."/>
            <person name="Mondo S."/>
            <person name="Riley R."/>
            <person name="Otillar R."/>
            <person name="Haridas S."/>
            <person name="Lipzen A."/>
            <person name="Grimwood J."/>
            <person name="Schmutz J."/>
            <person name="Clum A."/>
            <person name="Reid I.D."/>
            <person name="Moisan M.C."/>
            <person name="Butler G."/>
            <person name="Nguyen T.T.M."/>
            <person name="Dewar K."/>
            <person name="Conant G."/>
            <person name="Drula E."/>
            <person name="Henrissat B."/>
            <person name="Hansel C."/>
            <person name="Singer S."/>
            <person name="Hutchinson M.I."/>
            <person name="de Vries R.P."/>
            <person name="Natvig D.O."/>
            <person name="Powell A.J."/>
            <person name="Tsang A."/>
            <person name="Grigoriev I.V."/>
        </authorList>
    </citation>
    <scope>NUCLEOTIDE SEQUENCE [LARGE SCALE GENOMIC DNA]</scope>
    <source>
        <strain evidence="18 19">CBS 620.91</strain>
    </source>
</reference>
<feature type="domain" description="CRAL-TRIO" evidence="17">
    <location>
        <begin position="223"/>
        <end position="363"/>
    </location>
</feature>
<feature type="compositionally biased region" description="Low complexity" evidence="16">
    <location>
        <begin position="52"/>
        <end position="77"/>
    </location>
</feature>
<evidence type="ECO:0000256" key="4">
    <source>
        <dbReference type="ARBA" id="ARBA00022448"/>
    </source>
</evidence>
<dbReference type="InterPro" id="IPR036273">
    <property type="entry name" value="CRAL/TRIO_N_dom_sf"/>
</dbReference>
<keyword evidence="5 15" id="KW-0963">Cytoplasm</keyword>
<dbReference type="PROSITE" id="PS50191">
    <property type="entry name" value="CRAL_TRIO"/>
    <property type="match status" value="1"/>
</dbReference>
<comment type="caution">
    <text evidence="18">The sequence shown here is derived from an EMBL/GenBank/DDBJ whole genome shotgun (WGS) entry which is preliminary data.</text>
</comment>
<dbReference type="SUPFAM" id="SSF52087">
    <property type="entry name" value="CRAL/TRIO domain"/>
    <property type="match status" value="1"/>
</dbReference>
<proteinExistence type="inferred from homology"/>
<dbReference type="Gene3D" id="3.40.525.10">
    <property type="entry name" value="CRAL-TRIO lipid binding domain"/>
    <property type="match status" value="1"/>
</dbReference>
<comment type="similarity">
    <text evidence="3 15">Belongs to the SFH5 family.</text>
</comment>
<dbReference type="Proteomes" id="UP001583172">
    <property type="component" value="Unassembled WGS sequence"/>
</dbReference>
<keyword evidence="6" id="KW-0349">Heme</keyword>
<evidence type="ECO:0000256" key="11">
    <source>
        <dbReference type="ARBA" id="ARBA00023055"/>
    </source>
</evidence>
<dbReference type="PANTHER" id="PTHR47669">
    <property type="entry name" value="PHOSPHATIDYLINOSITOL TRANSFER PROTEIN SFH5"/>
    <property type="match status" value="1"/>
</dbReference>
<keyword evidence="19" id="KW-1185">Reference proteome</keyword>
<evidence type="ECO:0000256" key="9">
    <source>
        <dbReference type="ARBA" id="ARBA00022848"/>
    </source>
</evidence>
<comment type="subcellular location">
    <subcellularLocation>
        <location evidence="15">Cytoplasm</location>
    </subcellularLocation>
    <subcellularLocation>
        <location evidence="2 15">Endoplasmic reticulum membrane</location>
        <topology evidence="2 15">Peripheral membrane protein</topology>
    </subcellularLocation>
    <subcellularLocation>
        <location evidence="15">Microsome membrane</location>
        <topology evidence="15">Peripheral membrane protein</topology>
    </subcellularLocation>
</comment>
<evidence type="ECO:0000313" key="18">
    <source>
        <dbReference type="EMBL" id="KAL1838029.1"/>
    </source>
</evidence>
<dbReference type="InterPro" id="IPR036412">
    <property type="entry name" value="HAD-like_sf"/>
</dbReference>
<dbReference type="InterPro" id="IPR036865">
    <property type="entry name" value="CRAL-TRIO_dom_sf"/>
</dbReference>
<dbReference type="Pfam" id="PF13344">
    <property type="entry name" value="Hydrolase_6"/>
    <property type="match status" value="1"/>
</dbReference>
<dbReference type="InterPro" id="IPR023214">
    <property type="entry name" value="HAD_sf"/>
</dbReference>
<comment type="function">
    <text evidence="14">Non-classical phosphatidylinositol (PtdIns) transfer protein (PITP), which exhibits PtdIns-binding/transfer activity in the absence of detectable PtdCho-binding/transfer activity. Regulates PtdIns(4,5)P2 homeostasis at the plasma membrane. Heme-binding protein that may play a role in organic oxidant-induced stress responses.</text>
</comment>
<evidence type="ECO:0000256" key="16">
    <source>
        <dbReference type="SAM" id="MobiDB-lite"/>
    </source>
</evidence>
<accession>A0ABR3V887</accession>
<evidence type="ECO:0000256" key="3">
    <source>
        <dbReference type="ARBA" id="ARBA00006667"/>
    </source>
</evidence>
<protein>
    <recommendedName>
        <fullName evidence="15">Phosphatidylinositol transfer protein SFH5</fullName>
        <shortName evidence="15">PITP SFH5</shortName>
    </recommendedName>
</protein>
<dbReference type="Gene3D" id="3.40.50.1000">
    <property type="entry name" value="HAD superfamily/HAD-like"/>
    <property type="match status" value="1"/>
</dbReference>
<evidence type="ECO:0000256" key="15">
    <source>
        <dbReference type="RuleBase" id="RU367059"/>
    </source>
</evidence>
<feature type="compositionally biased region" description="Basic and acidic residues" evidence="16">
    <location>
        <begin position="82"/>
        <end position="100"/>
    </location>
</feature>
<evidence type="ECO:0000256" key="2">
    <source>
        <dbReference type="ARBA" id="ARBA00004406"/>
    </source>
</evidence>
<name>A0ABR3V887_HUMIN</name>
<evidence type="ECO:0000256" key="1">
    <source>
        <dbReference type="ARBA" id="ARBA00001970"/>
    </source>
</evidence>
<keyword evidence="12 15" id="KW-0472">Membrane</keyword>
<feature type="region of interest" description="Disordered" evidence="16">
    <location>
        <begin position="1"/>
        <end position="101"/>
    </location>
</feature>
<feature type="compositionally biased region" description="Low complexity" evidence="16">
    <location>
        <begin position="8"/>
        <end position="43"/>
    </location>
</feature>
<evidence type="ECO:0000256" key="13">
    <source>
        <dbReference type="ARBA" id="ARBA00024146"/>
    </source>
</evidence>
<keyword evidence="7" id="KW-0479">Metal-binding</keyword>
<evidence type="ECO:0000256" key="7">
    <source>
        <dbReference type="ARBA" id="ARBA00022723"/>
    </source>
</evidence>
<dbReference type="EMBL" id="JAZGSY010000243">
    <property type="protein sequence ID" value="KAL1838029.1"/>
    <property type="molecule type" value="Genomic_DNA"/>
</dbReference>
<keyword evidence="4 15" id="KW-0813">Transport</keyword>
<evidence type="ECO:0000256" key="6">
    <source>
        <dbReference type="ARBA" id="ARBA00022617"/>
    </source>
</evidence>
<evidence type="ECO:0000313" key="19">
    <source>
        <dbReference type="Proteomes" id="UP001583172"/>
    </source>
</evidence>
<dbReference type="PANTHER" id="PTHR47669:SF1">
    <property type="entry name" value="PHOSPHATIDYLINOSITOL TRANSFER PROTEIN SFH5"/>
    <property type="match status" value="1"/>
</dbReference>
<evidence type="ECO:0000256" key="8">
    <source>
        <dbReference type="ARBA" id="ARBA00022824"/>
    </source>
</evidence>
<comment type="catalytic activity">
    <reaction evidence="13">
        <text>a 1,2-diacyl-sn-glycero-3-phospho-(1D-myo-inositol)(in) = a 1,2-diacyl-sn-glycero-3-phospho-(1D-myo-inositol)(out)</text>
        <dbReference type="Rhea" id="RHEA:38691"/>
        <dbReference type="ChEBI" id="CHEBI:57880"/>
    </reaction>
    <physiologicalReaction direction="left-to-right" evidence="13">
        <dbReference type="Rhea" id="RHEA:38692"/>
    </physiologicalReaction>
</comment>
<comment type="cofactor">
    <cofactor evidence="1">
        <name>heme b</name>
        <dbReference type="ChEBI" id="CHEBI:60344"/>
    </cofactor>
</comment>
<evidence type="ECO:0000256" key="12">
    <source>
        <dbReference type="ARBA" id="ARBA00023136"/>
    </source>
</evidence>
<dbReference type="SUPFAM" id="SSF46938">
    <property type="entry name" value="CRAL/TRIO N-terminal domain"/>
    <property type="match status" value="1"/>
</dbReference>
<dbReference type="InterPro" id="IPR042938">
    <property type="entry name" value="Sfh5"/>
</dbReference>
<dbReference type="InterPro" id="IPR006357">
    <property type="entry name" value="HAD-SF_hydro_IIA"/>
</dbReference>
<keyword evidence="9 15" id="KW-0492">Microsome</keyword>
<evidence type="ECO:0000256" key="10">
    <source>
        <dbReference type="ARBA" id="ARBA00023004"/>
    </source>
</evidence>
<evidence type="ECO:0000256" key="5">
    <source>
        <dbReference type="ARBA" id="ARBA00022490"/>
    </source>
</evidence>
<gene>
    <name evidence="18" type="ORF">VTJ49DRAFT_3123</name>
</gene>
<organism evidence="18 19">
    <name type="scientific">Humicola insolens</name>
    <name type="common">Soft-rot fungus</name>
    <dbReference type="NCBI Taxonomy" id="85995"/>
    <lineage>
        <taxon>Eukaryota</taxon>
        <taxon>Fungi</taxon>
        <taxon>Dikarya</taxon>
        <taxon>Ascomycota</taxon>
        <taxon>Pezizomycotina</taxon>
        <taxon>Sordariomycetes</taxon>
        <taxon>Sordariomycetidae</taxon>
        <taxon>Sordariales</taxon>
        <taxon>Chaetomiaceae</taxon>
        <taxon>Mycothermus</taxon>
    </lineage>
</organism>
<keyword evidence="8 15" id="KW-0256">Endoplasmic reticulum</keyword>
<dbReference type="Pfam" id="PF00650">
    <property type="entry name" value="CRAL_TRIO"/>
    <property type="match status" value="1"/>
</dbReference>
<dbReference type="SMART" id="SM00516">
    <property type="entry name" value="SEC14"/>
    <property type="match status" value="1"/>
</dbReference>
<dbReference type="InterPro" id="IPR001251">
    <property type="entry name" value="CRAL-TRIO_dom"/>
</dbReference>
<evidence type="ECO:0000256" key="14">
    <source>
        <dbReference type="ARBA" id="ARBA00024180"/>
    </source>
</evidence>
<keyword evidence="11 15" id="KW-0445">Lipid transport</keyword>
<dbReference type="SUPFAM" id="SSF56784">
    <property type="entry name" value="HAD-like"/>
    <property type="match status" value="1"/>
</dbReference>